<dbReference type="Proteomes" id="UP000237319">
    <property type="component" value="Unassembled WGS sequence"/>
</dbReference>
<evidence type="ECO:0000259" key="12">
    <source>
        <dbReference type="PROSITE" id="PS52040"/>
    </source>
</evidence>
<dbReference type="PANTHER" id="PTHR43493">
    <property type="entry name" value="DNA GYRASE/TOPOISOMERASE SUBUNIT A"/>
    <property type="match status" value="1"/>
</dbReference>
<dbReference type="GO" id="GO:0003677">
    <property type="term" value="F:DNA binding"/>
    <property type="evidence" value="ECO:0007669"/>
    <property type="project" value="UniProtKB-UniRule"/>
</dbReference>
<keyword evidence="5 9" id="KW-0067">ATP-binding</keyword>
<dbReference type="Gene3D" id="2.120.10.90">
    <property type="entry name" value="DNA gyrase/topoisomerase IV, subunit A, C-terminal"/>
    <property type="match status" value="1"/>
</dbReference>
<dbReference type="HAMAP" id="MF_01897">
    <property type="entry name" value="GyrA"/>
    <property type="match status" value="1"/>
</dbReference>
<dbReference type="RefSeq" id="WP_069514010.1">
    <property type="nucleotide sequence ID" value="NZ_CP194323.1"/>
</dbReference>
<feature type="domain" description="Topo IIA-type catalytic" evidence="12">
    <location>
        <begin position="35"/>
        <end position="500"/>
    </location>
</feature>
<dbReference type="GO" id="GO:0006261">
    <property type="term" value="P:DNA-templated DNA replication"/>
    <property type="evidence" value="ECO:0007669"/>
    <property type="project" value="UniProtKB-UniRule"/>
</dbReference>
<dbReference type="PROSITE" id="PS52040">
    <property type="entry name" value="TOPO_IIA"/>
    <property type="match status" value="1"/>
</dbReference>
<evidence type="ECO:0000256" key="3">
    <source>
        <dbReference type="ARBA" id="ARBA00022490"/>
    </source>
</evidence>
<dbReference type="InterPro" id="IPR013757">
    <property type="entry name" value="Topo_IIA_A_a_sf"/>
</dbReference>
<evidence type="ECO:0000256" key="9">
    <source>
        <dbReference type="HAMAP-Rule" id="MF_01897"/>
    </source>
</evidence>
<dbReference type="Pfam" id="PF03989">
    <property type="entry name" value="DNA_gyraseA_C"/>
    <property type="match status" value="6"/>
</dbReference>
<evidence type="ECO:0000313" key="13">
    <source>
        <dbReference type="EMBL" id="POZ54458.1"/>
    </source>
</evidence>
<comment type="subunit">
    <text evidence="9">Heterotetramer, composed of two GyrA and two GyrB chains. In the heterotetramer, GyrA contains the active site tyrosine that forms a transient covalent intermediate with DNA, while GyrB binds cofactors and catalyzes ATP hydrolysis.</text>
</comment>
<proteinExistence type="inferred from homology"/>
<dbReference type="FunFam" id="1.10.268.10:FF:000001">
    <property type="entry name" value="DNA gyrase subunit A"/>
    <property type="match status" value="1"/>
</dbReference>
<dbReference type="FunFam" id="2.120.10.90:FF:000004">
    <property type="entry name" value="DNA gyrase subunit A"/>
    <property type="match status" value="1"/>
</dbReference>
<dbReference type="Gene3D" id="3.90.199.10">
    <property type="entry name" value="Topoisomerase II, domain 5"/>
    <property type="match status" value="1"/>
</dbReference>
<comment type="caution">
    <text evidence="13">The sequence shown here is derived from an EMBL/GenBank/DDBJ whole genome shotgun (WGS) entry which is preliminary data.</text>
</comment>
<dbReference type="PANTHER" id="PTHR43493:SF5">
    <property type="entry name" value="DNA GYRASE SUBUNIT A, CHLOROPLASTIC_MITOCHONDRIAL"/>
    <property type="match status" value="1"/>
</dbReference>
<dbReference type="InterPro" id="IPR002205">
    <property type="entry name" value="Topo_IIA_dom_A"/>
</dbReference>
<dbReference type="FunFam" id="3.90.199.10:FF:000001">
    <property type="entry name" value="DNA gyrase subunit A"/>
    <property type="match status" value="1"/>
</dbReference>
<dbReference type="GO" id="GO:0005737">
    <property type="term" value="C:cytoplasm"/>
    <property type="evidence" value="ECO:0007669"/>
    <property type="project" value="UniProtKB-SubCell"/>
</dbReference>
<evidence type="ECO:0000256" key="11">
    <source>
        <dbReference type="SAM" id="Coils"/>
    </source>
</evidence>
<dbReference type="Gene3D" id="1.10.268.10">
    <property type="entry name" value="Topoisomerase, domain 3"/>
    <property type="match status" value="1"/>
</dbReference>
<dbReference type="InterPro" id="IPR035516">
    <property type="entry name" value="Gyrase/topoIV_suA_C"/>
</dbReference>
<dbReference type="CDD" id="cd00187">
    <property type="entry name" value="TOP4c"/>
    <property type="match status" value="1"/>
</dbReference>
<dbReference type="NCBIfam" id="NF004043">
    <property type="entry name" value="PRK05560.1"/>
    <property type="match status" value="1"/>
</dbReference>
<evidence type="ECO:0000256" key="1">
    <source>
        <dbReference type="ARBA" id="ARBA00000185"/>
    </source>
</evidence>
<keyword evidence="3 9" id="KW-0963">Cytoplasm</keyword>
<evidence type="ECO:0000256" key="2">
    <source>
        <dbReference type="ARBA" id="ARBA00008263"/>
    </source>
</evidence>
<dbReference type="AlphaFoldDB" id="A0A2S5CUM0"/>
<dbReference type="GO" id="GO:0005694">
    <property type="term" value="C:chromosome"/>
    <property type="evidence" value="ECO:0007669"/>
    <property type="project" value="InterPro"/>
</dbReference>
<dbReference type="GO" id="GO:0006265">
    <property type="term" value="P:DNA topological change"/>
    <property type="evidence" value="ECO:0007669"/>
    <property type="project" value="UniProtKB-UniRule"/>
</dbReference>
<evidence type="ECO:0000256" key="7">
    <source>
        <dbReference type="ARBA" id="ARBA00023125"/>
    </source>
</evidence>
<protein>
    <recommendedName>
        <fullName evidence="9">DNA gyrase subunit A</fullName>
        <ecNumber evidence="9">5.6.2.2</ecNumber>
    </recommendedName>
</protein>
<dbReference type="SMART" id="SM00434">
    <property type="entry name" value="TOP4c"/>
    <property type="match status" value="1"/>
</dbReference>
<dbReference type="SUPFAM" id="SSF56719">
    <property type="entry name" value="Type II DNA topoisomerase"/>
    <property type="match status" value="1"/>
</dbReference>
<dbReference type="SUPFAM" id="SSF101904">
    <property type="entry name" value="GyrA/ParC C-terminal domain-like"/>
    <property type="match status" value="1"/>
</dbReference>
<keyword evidence="7 9" id="KW-0238">DNA-binding</keyword>
<feature type="coiled-coil region" evidence="11">
    <location>
        <begin position="437"/>
        <end position="485"/>
    </location>
</feature>
<evidence type="ECO:0000256" key="5">
    <source>
        <dbReference type="ARBA" id="ARBA00022840"/>
    </source>
</evidence>
<dbReference type="GO" id="GO:0005524">
    <property type="term" value="F:ATP binding"/>
    <property type="evidence" value="ECO:0007669"/>
    <property type="project" value="UniProtKB-UniRule"/>
</dbReference>
<evidence type="ECO:0000256" key="10">
    <source>
        <dbReference type="PROSITE-ProRule" id="PRU01384"/>
    </source>
</evidence>
<dbReference type="NCBIfam" id="TIGR01063">
    <property type="entry name" value="gyrA"/>
    <property type="match status" value="1"/>
</dbReference>
<dbReference type="FunFam" id="3.30.1360.40:FF:000002">
    <property type="entry name" value="DNA gyrase subunit A"/>
    <property type="match status" value="1"/>
</dbReference>
<feature type="short sequence motif" description="GyrA-box" evidence="9">
    <location>
        <begin position="527"/>
        <end position="533"/>
    </location>
</feature>
<dbReference type="InterPro" id="IPR013760">
    <property type="entry name" value="Topo_IIA-like_dom_sf"/>
</dbReference>
<reference evidence="13 14" key="1">
    <citation type="submission" date="2017-11" db="EMBL/GenBank/DDBJ databases">
        <title>Genome sequence of Lysinibacillus sphaericus, a lignin-degrading bacteria isolated from municipal solid waste soil.</title>
        <authorList>
            <person name="Persinoti G.F."/>
            <person name="Paixao D.A."/>
            <person name="Bugg T.D."/>
            <person name="Squina F.M."/>
        </authorList>
    </citation>
    <scope>NUCLEOTIDE SEQUENCE [LARGE SCALE GENOMIC DNA]</scope>
    <source>
        <strain evidence="13 14">A1</strain>
    </source>
</reference>
<keyword evidence="14" id="KW-1185">Reference proteome</keyword>
<comment type="miscellaneous">
    <text evidence="9">Few gyrases are as efficient as E.coli at forming negative supercoils. Not all organisms have 2 type II topoisomerases; in organisms with a single type II topoisomerase this enzyme also has to decatenate newly replicated chromosomes.</text>
</comment>
<feature type="active site" description="O-(5'-phospho-DNA)-tyrosine intermediate" evidence="9 10">
    <location>
        <position position="123"/>
    </location>
</feature>
<dbReference type="InterPro" id="IPR050220">
    <property type="entry name" value="Type_II_DNA_Topoisomerases"/>
</dbReference>
<dbReference type="Gene3D" id="3.30.1360.40">
    <property type="match status" value="1"/>
</dbReference>
<evidence type="ECO:0000256" key="6">
    <source>
        <dbReference type="ARBA" id="ARBA00023029"/>
    </source>
</evidence>
<keyword evidence="6 9" id="KW-0799">Topoisomerase</keyword>
<comment type="subcellular location">
    <subcellularLocation>
        <location evidence="9">Cytoplasm</location>
    </subcellularLocation>
</comment>
<dbReference type="NCBIfam" id="NF004044">
    <property type="entry name" value="PRK05561.1"/>
    <property type="match status" value="1"/>
</dbReference>
<comment type="function">
    <text evidence="9">A type II topoisomerase that negatively supercoils closed circular double-stranded (ds) DNA in an ATP-dependent manner to modulate DNA topology and maintain chromosomes in an underwound state. Negative supercoiling favors strand separation, and DNA replication, transcription, recombination and repair, all of which involve strand separation. Also able to catalyze the interconversion of other topological isomers of dsDNA rings, including catenanes and knotted rings. Type II topoisomerases break and join 2 DNA strands simultaneously in an ATP-dependent manner.</text>
</comment>
<evidence type="ECO:0000313" key="14">
    <source>
        <dbReference type="Proteomes" id="UP000237319"/>
    </source>
</evidence>
<sequence length="822" mass="92005">MSEQERSGVKGVNITEEIETSFLDYAMSVIVSRALPDVRDGLKPVHRRILYGMQELGNTADKAYKKSARIVGDVMGKYHPHGDSSIYDAMVRMAQDFSYRYMLVDGHGNFGSVDGDGAAAMRYTESRMSRIAMEMLRDINKNTIDYTDNYDGSEKEPIVLPSRYPNLLVNGAAGIAVGMATNIPPHNLGETIDGVLALSENPAITTEELMEIIPGPDFPTGGLILGRSGIRRAYETGRGSIIIRAKVEIEQKSNGKETILIHELPYQVNKAKLIEKIAELVRDKKIDGITNLRDESDRRGMRVVIEIRKDANANVVLNNLYKQTAMQSSFGVNMLSLVNGQPKVMGIKEMLYHYLEHQKVIIRRRTEFDLKKAEDRAHILEGLRIALDHIDEIIAIIRGSRSGEEAKPQLMERFNLSERQAQAILDMRLVRLSGLEREKIEAEYQELQVLIAELKAILADEAKIVEIIRTEILELKERFNDARRTEITSGGMEMIEDEDLIPVENSVVTLTHNGYIKRLAANTYRSQKRGGRGVQGMGTNEDDFVEHLMNTSTHDTILFFTSKGKVFRAKGYEIPEYGRTAKGLPIVNLLNIDKGEKVTAMIRVDSFDKDAYFIFTTKTGISKRTPVSQFANIRTNGLIAISLREDDDLIAVRLTDGMKQVIIGTRDGMLVRFQEDDIRSMGRTAGGVRGIKLREGDEVVGMEIVEPGQEILVVTEKGYGKRTTEEEYRLQSRGGVGLKTIQITDKNGPMVAVKTVDGSEDLMLITINGMLIRMDVNDISLIGRSTQGVRLIRLGDDELVATVAKVEKEDEETTDENEEIEE</sequence>
<keyword evidence="8 9" id="KW-0413">Isomerase</keyword>
<dbReference type="EC" id="5.6.2.2" evidence="9"/>
<evidence type="ECO:0000256" key="8">
    <source>
        <dbReference type="ARBA" id="ARBA00023235"/>
    </source>
</evidence>
<dbReference type="Pfam" id="PF00521">
    <property type="entry name" value="DNA_topoisoIV"/>
    <property type="match status" value="1"/>
</dbReference>
<dbReference type="GO" id="GO:0034335">
    <property type="term" value="F:DNA negative supercoiling activity"/>
    <property type="evidence" value="ECO:0007669"/>
    <property type="project" value="UniProtKB-ARBA"/>
</dbReference>
<dbReference type="GO" id="GO:0009330">
    <property type="term" value="C:DNA topoisomerase type II (double strand cut, ATP-hydrolyzing) complex"/>
    <property type="evidence" value="ECO:0007669"/>
    <property type="project" value="TreeGrafter"/>
</dbReference>
<organism evidence="13 14">
    <name type="scientific">Lysinibacillus sphaericus</name>
    <name type="common">Bacillus sphaericus</name>
    <dbReference type="NCBI Taxonomy" id="1421"/>
    <lineage>
        <taxon>Bacteria</taxon>
        <taxon>Bacillati</taxon>
        <taxon>Bacillota</taxon>
        <taxon>Bacilli</taxon>
        <taxon>Bacillales</taxon>
        <taxon>Bacillaceae</taxon>
        <taxon>Lysinibacillus</taxon>
    </lineage>
</organism>
<comment type="catalytic activity">
    <reaction evidence="1 9 10">
        <text>ATP-dependent breakage, passage and rejoining of double-stranded DNA.</text>
        <dbReference type="EC" id="5.6.2.2"/>
    </reaction>
</comment>
<comment type="similarity">
    <text evidence="2 9">Belongs to the type II topoisomerase GyrA/ParC subunit family.</text>
</comment>
<accession>A0A2S5CUM0</accession>
<dbReference type="InterPro" id="IPR006691">
    <property type="entry name" value="GyrA/parC_rep"/>
</dbReference>
<name>A0A2S5CUM0_LYSSH</name>
<gene>
    <name evidence="9 13" type="primary">gyrA</name>
    <name evidence="13" type="ORF">LYSIN_03793</name>
</gene>
<dbReference type="InterPro" id="IPR013758">
    <property type="entry name" value="Topo_IIA_A/C_ab"/>
</dbReference>
<keyword evidence="4 9" id="KW-0547">Nucleotide-binding</keyword>
<dbReference type="EMBL" id="PGLV01000004">
    <property type="protein sequence ID" value="POZ54458.1"/>
    <property type="molecule type" value="Genomic_DNA"/>
</dbReference>
<dbReference type="InterPro" id="IPR005743">
    <property type="entry name" value="GyrA"/>
</dbReference>
<keyword evidence="11" id="KW-0175">Coiled coil</keyword>
<evidence type="ECO:0000256" key="4">
    <source>
        <dbReference type="ARBA" id="ARBA00022741"/>
    </source>
</evidence>